<organism evidence="2 3">
    <name type="scientific">Piloderma croceum (strain F 1598)</name>
    <dbReference type="NCBI Taxonomy" id="765440"/>
    <lineage>
        <taxon>Eukaryota</taxon>
        <taxon>Fungi</taxon>
        <taxon>Dikarya</taxon>
        <taxon>Basidiomycota</taxon>
        <taxon>Agaricomycotina</taxon>
        <taxon>Agaricomycetes</taxon>
        <taxon>Agaricomycetidae</taxon>
        <taxon>Atheliales</taxon>
        <taxon>Atheliaceae</taxon>
        <taxon>Piloderma</taxon>
    </lineage>
</organism>
<reference evidence="3" key="2">
    <citation type="submission" date="2015-01" db="EMBL/GenBank/DDBJ databases">
        <title>Evolutionary Origins and Diversification of the Mycorrhizal Mutualists.</title>
        <authorList>
            <consortium name="DOE Joint Genome Institute"/>
            <consortium name="Mycorrhizal Genomics Consortium"/>
            <person name="Kohler A."/>
            <person name="Kuo A."/>
            <person name="Nagy L.G."/>
            <person name="Floudas D."/>
            <person name="Copeland A."/>
            <person name="Barry K.W."/>
            <person name="Cichocki N."/>
            <person name="Veneault-Fourrey C."/>
            <person name="LaButti K."/>
            <person name="Lindquist E.A."/>
            <person name="Lipzen A."/>
            <person name="Lundell T."/>
            <person name="Morin E."/>
            <person name="Murat C."/>
            <person name="Riley R."/>
            <person name="Ohm R."/>
            <person name="Sun H."/>
            <person name="Tunlid A."/>
            <person name="Henrissat B."/>
            <person name="Grigoriev I.V."/>
            <person name="Hibbett D.S."/>
            <person name="Martin F."/>
        </authorList>
    </citation>
    <scope>NUCLEOTIDE SEQUENCE [LARGE SCALE GENOMIC DNA]</scope>
    <source>
        <strain evidence="3">F 1598</strain>
    </source>
</reference>
<gene>
    <name evidence="2" type="ORF">PILCRDRAFT_8499</name>
</gene>
<sequence>MAKIVQALTLLSLVSRAFAVTACLYDVIQCPSNIYISTMCSNLPQLSCCTDYYGYYISSAILLDVGDNYSILGTDGNGNCVTTKSAVGSVCLWAFQSDLLGIYWAPAPSADALDSTHMTIPKTCSSRQYADIYYVALPGEQRKPYSINVTRQFDQFEAVNWSTRSFKTDKLNVVKDIIAQYGSGLNEVQMAAISR</sequence>
<accession>A0A0C3FAZ7</accession>
<protein>
    <submittedName>
        <fullName evidence="2">Uncharacterized protein</fullName>
    </submittedName>
</protein>
<dbReference type="HOGENOM" id="CLU_1434945_0_0_1"/>
<dbReference type="AlphaFoldDB" id="A0A0C3FAZ7"/>
<keyword evidence="1" id="KW-0732">Signal</keyword>
<dbReference type="InParanoid" id="A0A0C3FAZ7"/>
<keyword evidence="3" id="KW-1185">Reference proteome</keyword>
<name>A0A0C3FAZ7_PILCF</name>
<dbReference type="Proteomes" id="UP000054166">
    <property type="component" value="Unassembled WGS sequence"/>
</dbReference>
<reference evidence="2 3" key="1">
    <citation type="submission" date="2014-04" db="EMBL/GenBank/DDBJ databases">
        <authorList>
            <consortium name="DOE Joint Genome Institute"/>
            <person name="Kuo A."/>
            <person name="Tarkka M."/>
            <person name="Buscot F."/>
            <person name="Kohler A."/>
            <person name="Nagy L.G."/>
            <person name="Floudas D."/>
            <person name="Copeland A."/>
            <person name="Barry K.W."/>
            <person name="Cichocki N."/>
            <person name="Veneault-Fourrey C."/>
            <person name="LaButti K."/>
            <person name="Lindquist E.A."/>
            <person name="Lipzen A."/>
            <person name="Lundell T."/>
            <person name="Morin E."/>
            <person name="Murat C."/>
            <person name="Sun H."/>
            <person name="Tunlid A."/>
            <person name="Henrissat B."/>
            <person name="Grigoriev I.V."/>
            <person name="Hibbett D.S."/>
            <person name="Martin F."/>
            <person name="Nordberg H.P."/>
            <person name="Cantor M.N."/>
            <person name="Hua S.X."/>
        </authorList>
    </citation>
    <scope>NUCLEOTIDE SEQUENCE [LARGE SCALE GENOMIC DNA]</scope>
    <source>
        <strain evidence="2 3">F 1598</strain>
    </source>
</reference>
<feature type="signal peptide" evidence="1">
    <location>
        <begin position="1"/>
        <end position="19"/>
    </location>
</feature>
<dbReference type="EMBL" id="KN832997">
    <property type="protein sequence ID" value="KIM81840.1"/>
    <property type="molecule type" value="Genomic_DNA"/>
</dbReference>
<proteinExistence type="predicted"/>
<feature type="chain" id="PRO_5002164181" evidence="1">
    <location>
        <begin position="20"/>
        <end position="195"/>
    </location>
</feature>
<evidence type="ECO:0000256" key="1">
    <source>
        <dbReference type="SAM" id="SignalP"/>
    </source>
</evidence>
<evidence type="ECO:0000313" key="2">
    <source>
        <dbReference type="EMBL" id="KIM81840.1"/>
    </source>
</evidence>
<evidence type="ECO:0000313" key="3">
    <source>
        <dbReference type="Proteomes" id="UP000054166"/>
    </source>
</evidence>